<comment type="catalytic activity">
    <reaction evidence="2">
        <text>2,5-diamino-6-hydroxy-4-(5-phosphoribosylamino)-pyrimidine + H2O = 2,5,6-triamino-4-hydroxypyrimidine + D-ribose 5-phosphate</text>
        <dbReference type="Rhea" id="RHEA:23436"/>
        <dbReference type="ChEBI" id="CHEBI:15377"/>
        <dbReference type="ChEBI" id="CHEBI:58614"/>
        <dbReference type="ChEBI" id="CHEBI:78346"/>
        <dbReference type="ChEBI" id="CHEBI:137796"/>
    </reaction>
</comment>
<evidence type="ECO:0000256" key="2">
    <source>
        <dbReference type="ARBA" id="ARBA00000751"/>
    </source>
</evidence>
<gene>
    <name evidence="4" type="ordered locus">Tery_2448</name>
</gene>
<dbReference type="InterPro" id="IPR012816">
    <property type="entry name" value="NADAR"/>
</dbReference>
<evidence type="ECO:0000259" key="3">
    <source>
        <dbReference type="Pfam" id="PF08719"/>
    </source>
</evidence>
<sequence>MTIYFFDETEQPYGCFSNFSPHGFELDGLWWPTSEHYFQAQKFLGVQHLEEIRWAKTPAGAAKMGRERSRPLRKDWEEIKEDVMERGLLCKFQSHKDIGEILLSTKDELIVENAPEDYYWGCGKDGSGKNRLGEILMKVRNRLQNN</sequence>
<dbReference type="STRING" id="203124.Tery_2448"/>
<dbReference type="EMBL" id="CP000393">
    <property type="protein sequence ID" value="ABG51660.1"/>
    <property type="molecule type" value="Genomic_DNA"/>
</dbReference>
<dbReference type="eggNOG" id="COG3236">
    <property type="taxonomic scope" value="Bacteria"/>
</dbReference>
<dbReference type="Gene3D" id="1.10.357.40">
    <property type="entry name" value="YbiA-like"/>
    <property type="match status" value="1"/>
</dbReference>
<comment type="catalytic activity">
    <reaction evidence="1">
        <text>5-amino-6-(5-phospho-D-ribosylamino)uracil + H2O = 5,6-diaminouracil + D-ribose 5-phosphate</text>
        <dbReference type="Rhea" id="RHEA:55020"/>
        <dbReference type="ChEBI" id="CHEBI:15377"/>
        <dbReference type="ChEBI" id="CHEBI:46252"/>
        <dbReference type="ChEBI" id="CHEBI:58453"/>
        <dbReference type="ChEBI" id="CHEBI:78346"/>
    </reaction>
</comment>
<dbReference type="RefSeq" id="WP_011612024.1">
    <property type="nucleotide sequence ID" value="NC_008312.1"/>
</dbReference>
<dbReference type="Pfam" id="PF08719">
    <property type="entry name" value="NADAR"/>
    <property type="match status" value="1"/>
</dbReference>
<accession>Q112B4</accession>
<evidence type="ECO:0000256" key="1">
    <source>
        <dbReference type="ARBA" id="ARBA00000022"/>
    </source>
</evidence>
<dbReference type="InterPro" id="IPR037238">
    <property type="entry name" value="YbiA-like_sf"/>
</dbReference>
<evidence type="ECO:0000313" key="4">
    <source>
        <dbReference type="EMBL" id="ABG51660.1"/>
    </source>
</evidence>
<feature type="domain" description="NADAR" evidence="3">
    <location>
        <begin position="4"/>
        <end position="144"/>
    </location>
</feature>
<dbReference type="SUPFAM" id="SSF143990">
    <property type="entry name" value="YbiA-like"/>
    <property type="match status" value="1"/>
</dbReference>
<organism evidence="4">
    <name type="scientific">Trichodesmium erythraeum (strain IMS101)</name>
    <dbReference type="NCBI Taxonomy" id="203124"/>
    <lineage>
        <taxon>Bacteria</taxon>
        <taxon>Bacillati</taxon>
        <taxon>Cyanobacteriota</taxon>
        <taxon>Cyanophyceae</taxon>
        <taxon>Oscillatoriophycideae</taxon>
        <taxon>Oscillatoriales</taxon>
        <taxon>Microcoleaceae</taxon>
        <taxon>Trichodesmium</taxon>
    </lineage>
</organism>
<dbReference type="CDD" id="cd15457">
    <property type="entry name" value="NADAR"/>
    <property type="match status" value="1"/>
</dbReference>
<dbReference type="OrthoDB" id="67297at2"/>
<dbReference type="KEGG" id="ter:Tery_2448"/>
<name>Q112B4_TRIEI</name>
<proteinExistence type="predicted"/>
<protein>
    <recommendedName>
        <fullName evidence="3">NADAR domain-containing protein</fullName>
    </recommendedName>
</protein>
<reference evidence="4" key="1">
    <citation type="submission" date="2006-06" db="EMBL/GenBank/DDBJ databases">
        <title>Complete sequence of Trichodesmium erythraeum IMS101.</title>
        <authorList>
            <consortium name="US DOE Joint Genome Institute"/>
            <person name="Copeland A."/>
            <person name="Lucas S."/>
            <person name="Lapidus A."/>
            <person name="Barry K."/>
            <person name="Detter J.C."/>
            <person name="Glavina del Rio T."/>
            <person name="Hammon N."/>
            <person name="Israni S."/>
            <person name="Dalin E."/>
            <person name="Tice H."/>
            <person name="Pitluck S."/>
            <person name="Kiss H."/>
            <person name="Munk A.C."/>
            <person name="Brettin T."/>
            <person name="Bruce D."/>
            <person name="Han C."/>
            <person name="Tapia R."/>
            <person name="Gilna P."/>
            <person name="Schmutz J."/>
            <person name="Larimer F."/>
            <person name="Land M."/>
            <person name="Hauser L."/>
            <person name="Kyrpides N."/>
            <person name="Kim E."/>
            <person name="Richardson P."/>
        </authorList>
    </citation>
    <scope>NUCLEOTIDE SEQUENCE [LARGE SCALE GENOMIC DNA]</scope>
    <source>
        <strain evidence="4">IMS101</strain>
    </source>
</reference>
<dbReference type="NCBIfam" id="TIGR02464">
    <property type="entry name" value="ribofla_fusion"/>
    <property type="match status" value="1"/>
</dbReference>
<dbReference type="HOGENOM" id="CLU_084247_3_1_3"/>
<dbReference type="AlphaFoldDB" id="Q112B4"/>